<evidence type="ECO:0000313" key="1">
    <source>
        <dbReference type="EMBL" id="KEO90037.1"/>
    </source>
</evidence>
<name>A0A074MWR0_9SPHN</name>
<sequence>MPDISSLSDKQLTNLEKNYLANGVEVGGPYSLAEVRLESLRRTPSALDPVAVAKAIVELARASEDNLTTYGELWNRISPGQPWKGNATQKAVANALTRVVAYCVTHKMPIITVLVVRTDQRDLSELAVENICREAQELGVDTGPDPKAFIEAQRVAAMALADFPRSERPAT</sequence>
<proteinExistence type="predicted"/>
<dbReference type="RefSeq" id="WP_034906366.1">
    <property type="nucleotide sequence ID" value="NZ_CP017057.1"/>
</dbReference>
<organism evidence="1 2">
    <name type="scientific">Erythrobacter litoralis</name>
    <dbReference type="NCBI Taxonomy" id="39960"/>
    <lineage>
        <taxon>Bacteria</taxon>
        <taxon>Pseudomonadati</taxon>
        <taxon>Pseudomonadota</taxon>
        <taxon>Alphaproteobacteria</taxon>
        <taxon>Sphingomonadales</taxon>
        <taxon>Erythrobacteraceae</taxon>
        <taxon>Erythrobacter/Porphyrobacter group</taxon>
        <taxon>Erythrobacter</taxon>
    </lineage>
</organism>
<dbReference type="OrthoDB" id="8161511at2"/>
<dbReference type="Proteomes" id="UP000027866">
    <property type="component" value="Unassembled WGS sequence"/>
</dbReference>
<dbReference type="EMBL" id="JMIX01000013">
    <property type="protein sequence ID" value="KEO90037.1"/>
    <property type="molecule type" value="Genomic_DNA"/>
</dbReference>
<reference evidence="1 2" key="1">
    <citation type="submission" date="2014-04" db="EMBL/GenBank/DDBJ databases">
        <title>A comprehensive comparison of genomes of Erythrobacter spp. Strains.</title>
        <authorList>
            <person name="Zheng Q."/>
        </authorList>
    </citation>
    <scope>NUCLEOTIDE SEQUENCE [LARGE SCALE GENOMIC DNA]</scope>
    <source>
        <strain evidence="1 2">DSM 8509</strain>
    </source>
</reference>
<keyword evidence="2" id="KW-1185">Reference proteome</keyword>
<dbReference type="AlphaFoldDB" id="A0A074MWR0"/>
<gene>
    <name evidence="1" type="ORF">EH32_03355</name>
</gene>
<accession>A0A074MWR0</accession>
<protein>
    <submittedName>
        <fullName evidence="1">Uncharacterized protein</fullName>
    </submittedName>
</protein>
<dbReference type="KEGG" id="elq:Ga0102493_111569"/>
<evidence type="ECO:0000313" key="2">
    <source>
        <dbReference type="Proteomes" id="UP000027866"/>
    </source>
</evidence>
<comment type="caution">
    <text evidence="1">The sequence shown here is derived from an EMBL/GenBank/DDBJ whole genome shotgun (WGS) entry which is preliminary data.</text>
</comment>